<dbReference type="SUPFAM" id="SSF46955">
    <property type="entry name" value="Putative DNA-binding domain"/>
    <property type="match status" value="1"/>
</dbReference>
<dbReference type="PANTHER" id="PTHR30204">
    <property type="entry name" value="REDOX-CYCLING DRUG-SENSING TRANSCRIPTIONAL ACTIVATOR SOXR"/>
    <property type="match status" value="1"/>
</dbReference>
<gene>
    <name evidence="5" type="ORF">OJ589_08750</name>
</gene>
<accession>A0ABD4U3Q1</accession>
<dbReference type="Gene3D" id="1.10.1660.10">
    <property type="match status" value="1"/>
</dbReference>
<dbReference type="AlphaFoldDB" id="A0ABD4U3Q1"/>
<keyword evidence="1" id="KW-0805">Transcription regulation</keyword>
<dbReference type="RefSeq" id="WP_049533782.1">
    <property type="nucleotide sequence ID" value="NZ_CP069892.1"/>
</dbReference>
<name>A0ABD4U3Q1_STRAP</name>
<evidence type="ECO:0000256" key="2">
    <source>
        <dbReference type="ARBA" id="ARBA00023125"/>
    </source>
</evidence>
<keyword evidence="2" id="KW-0238">DNA-binding</keyword>
<evidence type="ECO:0000256" key="1">
    <source>
        <dbReference type="ARBA" id="ARBA00023015"/>
    </source>
</evidence>
<dbReference type="InterPro" id="IPR047057">
    <property type="entry name" value="MerR_fam"/>
</dbReference>
<dbReference type="SMART" id="SM00422">
    <property type="entry name" value="HTH_MERR"/>
    <property type="match status" value="1"/>
</dbReference>
<evidence type="ECO:0000259" key="4">
    <source>
        <dbReference type="PROSITE" id="PS50937"/>
    </source>
</evidence>
<organism evidence="5 6">
    <name type="scientific">Streptococcus anginosus</name>
    <dbReference type="NCBI Taxonomy" id="1328"/>
    <lineage>
        <taxon>Bacteria</taxon>
        <taxon>Bacillati</taxon>
        <taxon>Bacillota</taxon>
        <taxon>Bacilli</taxon>
        <taxon>Lactobacillales</taxon>
        <taxon>Streptococcaceae</taxon>
        <taxon>Streptococcus</taxon>
        <taxon>Streptococcus anginosus group</taxon>
    </lineage>
</organism>
<evidence type="ECO:0000256" key="3">
    <source>
        <dbReference type="ARBA" id="ARBA00023163"/>
    </source>
</evidence>
<comment type="caution">
    <text evidence="5">The sequence shown here is derived from an EMBL/GenBank/DDBJ whole genome shotgun (WGS) entry which is preliminary data.</text>
</comment>
<dbReference type="PANTHER" id="PTHR30204:SF94">
    <property type="entry name" value="HEAVY METAL-DEPENDENT TRANSCRIPTIONAL REGULATOR HI_0293-RELATED"/>
    <property type="match status" value="1"/>
</dbReference>
<evidence type="ECO:0000313" key="6">
    <source>
        <dbReference type="Proteomes" id="UP001208682"/>
    </source>
</evidence>
<dbReference type="EMBL" id="JAPAIP010000029">
    <property type="protein sequence ID" value="MCW1077228.1"/>
    <property type="molecule type" value="Genomic_DNA"/>
</dbReference>
<protein>
    <submittedName>
        <fullName evidence="5">MerR family transcriptional regulator</fullName>
    </submittedName>
</protein>
<dbReference type="GO" id="GO:0003677">
    <property type="term" value="F:DNA binding"/>
    <property type="evidence" value="ECO:0007669"/>
    <property type="project" value="UniProtKB-KW"/>
</dbReference>
<dbReference type="InterPro" id="IPR000551">
    <property type="entry name" value="MerR-type_HTH_dom"/>
</dbReference>
<dbReference type="Pfam" id="PF13411">
    <property type="entry name" value="MerR_1"/>
    <property type="match status" value="1"/>
</dbReference>
<dbReference type="CDD" id="cd00592">
    <property type="entry name" value="HTH_MerR-like"/>
    <property type="match status" value="1"/>
</dbReference>
<dbReference type="Proteomes" id="UP001208682">
    <property type="component" value="Unassembled WGS sequence"/>
</dbReference>
<dbReference type="InterPro" id="IPR009061">
    <property type="entry name" value="DNA-bd_dom_put_sf"/>
</dbReference>
<evidence type="ECO:0000313" key="5">
    <source>
        <dbReference type="EMBL" id="MCW1077228.1"/>
    </source>
</evidence>
<proteinExistence type="predicted"/>
<reference evidence="5 6" key="1">
    <citation type="submission" date="2022-10" db="EMBL/GenBank/DDBJ databases">
        <title>Comparative genomic study of S. anginosus.</title>
        <authorList>
            <person name="Prasad A."/>
            <person name="Ene A."/>
            <person name="Jablonska S."/>
            <person name="Du J."/>
            <person name="Wolfe A.J."/>
            <person name="Putonti C."/>
        </authorList>
    </citation>
    <scope>NUCLEOTIDE SEQUENCE [LARGE SCALE GENOMIC DNA]</scope>
    <source>
        <strain evidence="5 6">UMB1339</strain>
    </source>
</reference>
<sequence length="283" mass="33503">MLRNEIQNKTGLTRKAIEYYEEKGLIKPLKLENGYRDYSEEDMKILSKISLFRKVGLSVSEIKEYLSSNGNSLSSILRRKQHQLDIEQMRREVIELIVKKESQTLIDDKIALIEAEESIYERLEKIFPGHFGQLIFSAYQPFLNEHLREDGKEAYKKFVNYLDSLPSFNLSKEEQDYIEEVSSAFDMKVLKEVNASKIEAIENAEKWLTENKNIIAQYQDYKNSDNYKNSPMKTIQDKLQTFMLDNKYYEIAIPLIRKFSKSYNQYYKKTLITNEQYLKARDL</sequence>
<feature type="domain" description="HTH merR-type" evidence="4">
    <location>
        <begin position="1"/>
        <end position="68"/>
    </location>
</feature>
<dbReference type="PROSITE" id="PS50937">
    <property type="entry name" value="HTH_MERR_2"/>
    <property type="match status" value="1"/>
</dbReference>
<keyword evidence="3" id="KW-0804">Transcription</keyword>